<dbReference type="Gene3D" id="3.40.190.10">
    <property type="entry name" value="Periplasmic binding protein-like II"/>
    <property type="match status" value="1"/>
</dbReference>
<gene>
    <name evidence="6" type="ORF">KBTEX_00836</name>
</gene>
<dbReference type="EMBL" id="MN079085">
    <property type="protein sequence ID" value="QEA04528.1"/>
    <property type="molecule type" value="Genomic_DNA"/>
</dbReference>
<dbReference type="PANTHER" id="PTHR47737:SF1">
    <property type="entry name" value="GLYCINE BETAINE_PROLINE BETAINE TRANSPORT SYSTEM PERMEASE PROTEIN PROW"/>
    <property type="match status" value="1"/>
</dbReference>
<evidence type="ECO:0000259" key="5">
    <source>
        <dbReference type="Pfam" id="PF04069"/>
    </source>
</evidence>
<keyword evidence="2" id="KW-0813">Transport</keyword>
<dbReference type="GO" id="GO:0015871">
    <property type="term" value="P:choline transport"/>
    <property type="evidence" value="ECO:0007669"/>
    <property type="project" value="TreeGrafter"/>
</dbReference>
<dbReference type="Pfam" id="PF04069">
    <property type="entry name" value="OpuAC"/>
    <property type="match status" value="1"/>
</dbReference>
<dbReference type="Gene3D" id="3.40.190.100">
    <property type="entry name" value="Glycine betaine-binding periplasmic protein, domain 2"/>
    <property type="match status" value="1"/>
</dbReference>
<reference evidence="6" key="1">
    <citation type="submission" date="2019-06" db="EMBL/GenBank/DDBJ databases">
        <authorList>
            <person name="Murdoch R.W."/>
            <person name="Fathepure B."/>
        </authorList>
    </citation>
    <scope>NUCLEOTIDE SEQUENCE</scope>
</reference>
<dbReference type="GO" id="GO:0005275">
    <property type="term" value="F:amine transmembrane transporter activity"/>
    <property type="evidence" value="ECO:0007669"/>
    <property type="project" value="TreeGrafter"/>
</dbReference>
<organism evidence="6">
    <name type="scientific">uncultured organism</name>
    <dbReference type="NCBI Taxonomy" id="155900"/>
    <lineage>
        <taxon>unclassified sequences</taxon>
        <taxon>environmental samples</taxon>
    </lineage>
</organism>
<dbReference type="GO" id="GO:0005886">
    <property type="term" value="C:plasma membrane"/>
    <property type="evidence" value="ECO:0007669"/>
    <property type="project" value="UniProtKB-SubCell"/>
</dbReference>
<protein>
    <recommendedName>
        <fullName evidence="5">ABC-type glycine betaine transport system substrate-binding domain-containing protein</fullName>
    </recommendedName>
</protein>
<keyword evidence="4" id="KW-0472">Membrane</keyword>
<accession>A0A5B8R991</accession>
<keyword evidence="3" id="KW-1003">Cell membrane</keyword>
<dbReference type="PANTHER" id="PTHR47737">
    <property type="entry name" value="GLYCINE BETAINE/PROLINE BETAINE TRANSPORT SYSTEM PERMEASE PROTEIN PROW"/>
    <property type="match status" value="1"/>
</dbReference>
<evidence type="ECO:0000256" key="4">
    <source>
        <dbReference type="ARBA" id="ARBA00023136"/>
    </source>
</evidence>
<evidence type="ECO:0000256" key="1">
    <source>
        <dbReference type="ARBA" id="ARBA00004236"/>
    </source>
</evidence>
<dbReference type="GO" id="GO:0031460">
    <property type="term" value="P:glycine betaine transport"/>
    <property type="evidence" value="ECO:0007669"/>
    <property type="project" value="TreeGrafter"/>
</dbReference>
<dbReference type="GO" id="GO:0015226">
    <property type="term" value="F:carnitine transmembrane transporter activity"/>
    <property type="evidence" value="ECO:0007669"/>
    <property type="project" value="TreeGrafter"/>
</dbReference>
<comment type="subcellular location">
    <subcellularLocation>
        <location evidence="1">Cell membrane</location>
    </subcellularLocation>
</comment>
<evidence type="ECO:0000256" key="2">
    <source>
        <dbReference type="ARBA" id="ARBA00022448"/>
    </source>
</evidence>
<dbReference type="InterPro" id="IPR007210">
    <property type="entry name" value="ABC_Gly_betaine_transp_sub-bd"/>
</dbReference>
<dbReference type="CDD" id="cd13639">
    <property type="entry name" value="PBP2_OpuAC_like"/>
    <property type="match status" value="1"/>
</dbReference>
<evidence type="ECO:0000256" key="3">
    <source>
        <dbReference type="ARBA" id="ARBA00022475"/>
    </source>
</evidence>
<name>A0A5B8R991_9ZZZZ</name>
<feature type="domain" description="ABC-type glycine betaine transport system substrate-binding" evidence="5">
    <location>
        <begin position="29"/>
        <end position="279"/>
    </location>
</feature>
<evidence type="ECO:0000313" key="6">
    <source>
        <dbReference type="EMBL" id="QEA04528.1"/>
    </source>
</evidence>
<dbReference type="AlphaFoldDB" id="A0A5B8R991"/>
<proteinExistence type="predicted"/>
<sequence length="294" mass="32717">MLGKTSKIVLSAVLGLGMVTGAQAQSNEPVRIGWTAWSDAEFVTKLASNLIENRLDRDVELVQTDIAPQYQGVANGDIDVMLMSWQPGTHADYLDKVNSDGVKAINLGLLYGYARLGWAVPNYIPKSELNSIEDLKKDSVREKLDGTITGIDPGAGLTRLSKKTIEDYGLDDYNLQTSSGAGMTAALDRAVKRDNWIVVTAWSPHWLFGAYDMRYLKDPKGTLGSYERIHAFANVGFYQRDPEVAMFLSRMQIPLDELEAAMYDAQQTSYEKAVQKYIDNNKARVDYWVTGDVK</sequence>
<dbReference type="SUPFAM" id="SSF53850">
    <property type="entry name" value="Periplasmic binding protein-like II"/>
    <property type="match status" value="1"/>
</dbReference>